<dbReference type="EMBL" id="JAJJHW010002774">
    <property type="protein sequence ID" value="KAH8365975.1"/>
    <property type="molecule type" value="Genomic_DNA"/>
</dbReference>
<dbReference type="GO" id="GO:0000931">
    <property type="term" value="C:gamma-tubulin ring complex"/>
    <property type="evidence" value="ECO:0007669"/>
    <property type="project" value="InterPro"/>
</dbReference>
<sequence length="69" mass="7359">MTAEKVGKSNGTDSEEQLHAVVAGMLDVVDAGLNPESIKISMELLDAGIKPRALAKVIKLLQKDARSKK</sequence>
<dbReference type="GO" id="GO:0033566">
    <property type="term" value="P:gamma-tubulin complex localization"/>
    <property type="evidence" value="ECO:0007669"/>
    <property type="project" value="InterPro"/>
</dbReference>
<evidence type="ECO:0008006" key="3">
    <source>
        <dbReference type="Google" id="ProtNLM"/>
    </source>
</evidence>
<organism evidence="1 2">
    <name type="scientific">Drosophila rubida</name>
    <dbReference type="NCBI Taxonomy" id="30044"/>
    <lineage>
        <taxon>Eukaryota</taxon>
        <taxon>Metazoa</taxon>
        <taxon>Ecdysozoa</taxon>
        <taxon>Arthropoda</taxon>
        <taxon>Hexapoda</taxon>
        <taxon>Insecta</taxon>
        <taxon>Pterygota</taxon>
        <taxon>Neoptera</taxon>
        <taxon>Endopterygota</taxon>
        <taxon>Diptera</taxon>
        <taxon>Brachycera</taxon>
        <taxon>Muscomorpha</taxon>
        <taxon>Ephydroidea</taxon>
        <taxon>Drosophilidae</taxon>
        <taxon>Drosophila</taxon>
    </lineage>
</organism>
<dbReference type="AlphaFoldDB" id="A0AAD4PJA3"/>
<dbReference type="InterPro" id="IPR022214">
    <property type="entry name" value="MZT1"/>
</dbReference>
<dbReference type="Pfam" id="PF12554">
    <property type="entry name" value="MOZART1"/>
    <property type="match status" value="1"/>
</dbReference>
<protein>
    <recommendedName>
        <fullName evidence="3">Mitotic-spindle organizing protein 1</fullName>
    </recommendedName>
</protein>
<dbReference type="Proteomes" id="UP001200034">
    <property type="component" value="Unassembled WGS sequence"/>
</dbReference>
<gene>
    <name evidence="1" type="ORF">KR093_007772</name>
</gene>
<comment type="caution">
    <text evidence="1">The sequence shown here is derived from an EMBL/GenBank/DDBJ whole genome shotgun (WGS) entry which is preliminary data.</text>
</comment>
<reference evidence="1" key="1">
    <citation type="journal article" date="2021" name="Mol. Ecol. Resour.">
        <title>Phylogenomic analyses of the genus Drosophila reveals genomic signals of climate adaptation.</title>
        <authorList>
            <person name="Li F."/>
            <person name="Rane R.V."/>
            <person name="Luria V."/>
            <person name="Xiong Z."/>
            <person name="Chen J."/>
            <person name="Li Z."/>
            <person name="Catullo R.A."/>
            <person name="Griffin P.C."/>
            <person name="Schiffer M."/>
            <person name="Pearce S."/>
            <person name="Lee S.F."/>
            <person name="McElroy K."/>
            <person name="Stocker A."/>
            <person name="Shirriffs J."/>
            <person name="Cockerell F."/>
            <person name="Coppin C."/>
            <person name="Sgro C.M."/>
            <person name="Karger A."/>
            <person name="Cain J.W."/>
            <person name="Weber J.A."/>
            <person name="Santpere G."/>
            <person name="Kirschner M.W."/>
            <person name="Hoffmann A.A."/>
            <person name="Oakeshott J.G."/>
            <person name="Zhang G."/>
        </authorList>
    </citation>
    <scope>NUCLEOTIDE SEQUENCE</scope>
    <source>
        <strain evidence="1">BGI-SZ-2011g</strain>
    </source>
</reference>
<proteinExistence type="predicted"/>
<accession>A0AAD4PJA3</accession>
<name>A0AAD4PJA3_9MUSC</name>
<evidence type="ECO:0000313" key="2">
    <source>
        <dbReference type="Proteomes" id="UP001200034"/>
    </source>
</evidence>
<evidence type="ECO:0000313" key="1">
    <source>
        <dbReference type="EMBL" id="KAH8365975.1"/>
    </source>
</evidence>
<keyword evidence="2" id="KW-1185">Reference proteome</keyword>